<comment type="caution">
    <text evidence="3">The sequence shown here is derived from an EMBL/GenBank/DDBJ whole genome shotgun (WGS) entry which is preliminary data.</text>
</comment>
<dbReference type="PANTHER" id="PTHR37813:SF1">
    <property type="entry name" value="FELS-2 PROPHAGE PROTEIN"/>
    <property type="match status" value="1"/>
</dbReference>
<protein>
    <recommendedName>
        <fullName evidence="2">Phage tail tape measure protein domain-containing protein</fullName>
    </recommendedName>
</protein>
<sequence>MAEAKLNVQITADVRQAQEKIKGLTGRIKAMAPALRKVGMAMTIAGGAIVGAFGLSVKTAADFEAAMREVNTMMGLSQDRFAVFSKEVQSLAVTLGVDAVEASKALYQAISAGVPKENVLTFLEIASKAAIGGVTETKIAVDGLTTVINAFKMPMSATQRVADLMFTTVKGGKTTFQELSASMNVVAPIAASLGVKFEDIMAATATL</sequence>
<dbReference type="EMBL" id="LAZR01043143">
    <property type="protein sequence ID" value="KKL07795.1"/>
    <property type="molecule type" value="Genomic_DNA"/>
</dbReference>
<proteinExistence type="predicted"/>
<evidence type="ECO:0000313" key="3">
    <source>
        <dbReference type="EMBL" id="KKL07795.1"/>
    </source>
</evidence>
<accession>A0A0F9AEH1</accession>
<reference evidence="3" key="1">
    <citation type="journal article" date="2015" name="Nature">
        <title>Complex archaea that bridge the gap between prokaryotes and eukaryotes.</title>
        <authorList>
            <person name="Spang A."/>
            <person name="Saw J.H."/>
            <person name="Jorgensen S.L."/>
            <person name="Zaremba-Niedzwiedzka K."/>
            <person name="Martijn J."/>
            <person name="Lind A.E."/>
            <person name="van Eijk R."/>
            <person name="Schleper C."/>
            <person name="Guy L."/>
            <person name="Ettema T.J."/>
        </authorList>
    </citation>
    <scope>NUCLEOTIDE SEQUENCE</scope>
</reference>
<dbReference type="Pfam" id="PF10145">
    <property type="entry name" value="PhageMin_Tail"/>
    <property type="match status" value="1"/>
</dbReference>
<dbReference type="InterPro" id="IPR010090">
    <property type="entry name" value="Phage_tape_meas"/>
</dbReference>
<dbReference type="NCBIfam" id="TIGR01760">
    <property type="entry name" value="tape_meas_TP901"/>
    <property type="match status" value="1"/>
</dbReference>
<feature type="non-terminal residue" evidence="3">
    <location>
        <position position="207"/>
    </location>
</feature>
<dbReference type="PANTHER" id="PTHR37813">
    <property type="entry name" value="FELS-2 PROPHAGE PROTEIN"/>
    <property type="match status" value="1"/>
</dbReference>
<dbReference type="AlphaFoldDB" id="A0A0F9AEH1"/>
<evidence type="ECO:0000256" key="1">
    <source>
        <dbReference type="ARBA" id="ARBA00022612"/>
    </source>
</evidence>
<evidence type="ECO:0000259" key="2">
    <source>
        <dbReference type="Pfam" id="PF10145"/>
    </source>
</evidence>
<keyword evidence="1" id="KW-1188">Viral release from host cell</keyword>
<organism evidence="3">
    <name type="scientific">marine sediment metagenome</name>
    <dbReference type="NCBI Taxonomy" id="412755"/>
    <lineage>
        <taxon>unclassified sequences</taxon>
        <taxon>metagenomes</taxon>
        <taxon>ecological metagenomes</taxon>
    </lineage>
</organism>
<feature type="domain" description="Phage tail tape measure protein" evidence="2">
    <location>
        <begin position="86"/>
        <end position="207"/>
    </location>
</feature>
<name>A0A0F9AEH1_9ZZZZ</name>
<gene>
    <name evidence="3" type="ORF">LCGC14_2582470</name>
</gene>